<keyword evidence="3" id="KW-1185">Reference proteome</keyword>
<proteinExistence type="predicted"/>
<gene>
    <name evidence="2" type="ORF">HF526_31785</name>
</gene>
<dbReference type="RefSeq" id="WP_169385356.1">
    <property type="nucleotide sequence ID" value="NZ_JAAXLA010000104.1"/>
</dbReference>
<accession>A0ABX1SM18</accession>
<evidence type="ECO:0000313" key="2">
    <source>
        <dbReference type="EMBL" id="NMI01843.1"/>
    </source>
</evidence>
<dbReference type="EMBL" id="JAAXLA010000104">
    <property type="protein sequence ID" value="NMI01843.1"/>
    <property type="molecule type" value="Genomic_DNA"/>
</dbReference>
<protein>
    <submittedName>
        <fullName evidence="2">Uncharacterized protein</fullName>
    </submittedName>
</protein>
<evidence type="ECO:0000256" key="1">
    <source>
        <dbReference type="SAM" id="MobiDB-lite"/>
    </source>
</evidence>
<dbReference type="Proteomes" id="UP000820669">
    <property type="component" value="Unassembled WGS sequence"/>
</dbReference>
<organism evidence="2 3">
    <name type="scientific">Pseudonocardia acidicola</name>
    <dbReference type="NCBI Taxonomy" id="2724939"/>
    <lineage>
        <taxon>Bacteria</taxon>
        <taxon>Bacillati</taxon>
        <taxon>Actinomycetota</taxon>
        <taxon>Actinomycetes</taxon>
        <taxon>Pseudonocardiales</taxon>
        <taxon>Pseudonocardiaceae</taxon>
        <taxon>Pseudonocardia</taxon>
    </lineage>
</organism>
<feature type="region of interest" description="Disordered" evidence="1">
    <location>
        <begin position="1"/>
        <end position="20"/>
    </location>
</feature>
<comment type="caution">
    <text evidence="2">The sequence shown here is derived from an EMBL/GenBank/DDBJ whole genome shotgun (WGS) entry which is preliminary data.</text>
</comment>
<sequence length="84" mass="8929">MTDFHMPGAGPGPAGAGPMADVLADMPEVWGRLLAEHIPDRLGRCTACRNVSGSGVRWPCTLQQIAVAARVLYERGRRRTVGGS</sequence>
<reference evidence="2 3" key="1">
    <citation type="submission" date="2020-04" db="EMBL/GenBank/DDBJ databases">
        <authorList>
            <person name="Klaysubun C."/>
            <person name="Duangmal K."/>
            <person name="Lipun K."/>
        </authorList>
    </citation>
    <scope>NUCLEOTIDE SEQUENCE [LARGE SCALE GENOMIC DNA]</scope>
    <source>
        <strain evidence="2 3">K10HN5</strain>
    </source>
</reference>
<name>A0ABX1SM18_9PSEU</name>
<evidence type="ECO:0000313" key="3">
    <source>
        <dbReference type="Proteomes" id="UP000820669"/>
    </source>
</evidence>